<evidence type="ECO:0000313" key="2">
    <source>
        <dbReference type="Proteomes" id="UP000501891"/>
    </source>
</evidence>
<dbReference type="Pfam" id="PF03938">
    <property type="entry name" value="OmpH"/>
    <property type="match status" value="1"/>
</dbReference>
<dbReference type="SUPFAM" id="SSF111384">
    <property type="entry name" value="OmpH-like"/>
    <property type="match status" value="1"/>
</dbReference>
<dbReference type="EMBL" id="CP051775">
    <property type="protein sequence ID" value="QJE72777.1"/>
    <property type="molecule type" value="Genomic_DNA"/>
</dbReference>
<keyword evidence="2" id="KW-1185">Reference proteome</keyword>
<evidence type="ECO:0000313" key="1">
    <source>
        <dbReference type="EMBL" id="QJE72777.1"/>
    </source>
</evidence>
<dbReference type="InterPro" id="IPR005632">
    <property type="entry name" value="Chaperone_Skp"/>
</dbReference>
<dbReference type="Proteomes" id="UP000501891">
    <property type="component" value="Chromosome"/>
</dbReference>
<protein>
    <submittedName>
        <fullName evidence="1">OmpH family outer membrane protein</fullName>
    </submittedName>
</protein>
<dbReference type="KEGG" id="acru:HHL28_06455"/>
<sequence>MVVVDVQRLLQQSLANQSIQRQLASQREILQREMAAQYEQQRQAEQELARLRPSLQPDEFDRKRIEFGNEVTATSRVTQEKTRKLDAAFLQARTTMLETIRVVIGEIAAERGATLVISSEFVFYQANDSLDITDTALQRLNTRLPEVKVNLPQ</sequence>
<proteinExistence type="predicted"/>
<dbReference type="GO" id="GO:0051082">
    <property type="term" value="F:unfolded protein binding"/>
    <property type="evidence" value="ECO:0007669"/>
    <property type="project" value="InterPro"/>
</dbReference>
<reference evidence="1" key="1">
    <citation type="submission" date="2020-04" db="EMBL/GenBank/DDBJ databases">
        <title>A desert anoxygenic phototrophic bacterium fixes CO2 using RubisCO under aerobic conditions.</title>
        <authorList>
            <person name="Tang K."/>
        </authorList>
    </citation>
    <scope>NUCLEOTIDE SEQUENCE [LARGE SCALE GENOMIC DNA]</scope>
    <source>
        <strain evidence="1">MIMtkB3</strain>
    </source>
</reference>
<dbReference type="AlphaFoldDB" id="A0A858R5V3"/>
<dbReference type="InterPro" id="IPR024930">
    <property type="entry name" value="Skp_dom_sf"/>
</dbReference>
<accession>A0A858R5V3</accession>
<dbReference type="Gene3D" id="3.30.910.20">
    <property type="entry name" value="Skp domain"/>
    <property type="match status" value="1"/>
</dbReference>
<organism evidence="1 2">
    <name type="scientific">Aerophototrophica crusticola</name>
    <dbReference type="NCBI Taxonomy" id="1709002"/>
    <lineage>
        <taxon>Bacteria</taxon>
        <taxon>Pseudomonadati</taxon>
        <taxon>Pseudomonadota</taxon>
        <taxon>Alphaproteobacteria</taxon>
        <taxon>Rhodospirillales</taxon>
        <taxon>Rhodospirillaceae</taxon>
        <taxon>Aerophototrophica</taxon>
    </lineage>
</organism>
<gene>
    <name evidence="1" type="ORF">HHL28_06455</name>
</gene>
<name>A0A858R5V3_9PROT</name>
<dbReference type="SMART" id="SM00935">
    <property type="entry name" value="OmpH"/>
    <property type="match status" value="1"/>
</dbReference>